<feature type="compositionally biased region" description="Basic and acidic residues" evidence="6">
    <location>
        <begin position="1"/>
        <end position="11"/>
    </location>
</feature>
<feature type="transmembrane region" description="Helical" evidence="7">
    <location>
        <begin position="46"/>
        <end position="66"/>
    </location>
</feature>
<accession>A0A420Y063</accession>
<evidence type="ECO:0000256" key="2">
    <source>
        <dbReference type="ARBA" id="ARBA00022448"/>
    </source>
</evidence>
<protein>
    <recommendedName>
        <fullName evidence="8">Amino acid permease/ SLC12A domain-containing protein</fullName>
    </recommendedName>
</protein>
<feature type="transmembrane region" description="Helical" evidence="7">
    <location>
        <begin position="155"/>
        <end position="175"/>
    </location>
</feature>
<evidence type="ECO:0000256" key="3">
    <source>
        <dbReference type="ARBA" id="ARBA00022692"/>
    </source>
</evidence>
<dbReference type="STRING" id="177199.A0A420Y063"/>
<name>A0A420Y063_9PEZI</name>
<evidence type="ECO:0000256" key="1">
    <source>
        <dbReference type="ARBA" id="ARBA00004141"/>
    </source>
</evidence>
<feature type="transmembrane region" description="Helical" evidence="7">
    <location>
        <begin position="112"/>
        <end position="135"/>
    </location>
</feature>
<evidence type="ECO:0000313" key="10">
    <source>
        <dbReference type="Proteomes" id="UP000275385"/>
    </source>
</evidence>
<dbReference type="FunFam" id="1.20.1740.10:FF:000001">
    <property type="entry name" value="Amino acid permease"/>
    <property type="match status" value="1"/>
</dbReference>
<dbReference type="OrthoDB" id="3900342at2759"/>
<dbReference type="GO" id="GO:0016020">
    <property type="term" value="C:membrane"/>
    <property type="evidence" value="ECO:0007669"/>
    <property type="project" value="UniProtKB-SubCell"/>
</dbReference>
<feature type="compositionally biased region" description="Polar residues" evidence="6">
    <location>
        <begin position="26"/>
        <end position="36"/>
    </location>
</feature>
<keyword evidence="3 7" id="KW-0812">Transmembrane</keyword>
<evidence type="ECO:0000256" key="5">
    <source>
        <dbReference type="ARBA" id="ARBA00023136"/>
    </source>
</evidence>
<dbReference type="Gene3D" id="1.20.1740.10">
    <property type="entry name" value="Amino acid/polyamine transporter I"/>
    <property type="match status" value="1"/>
</dbReference>
<evidence type="ECO:0000256" key="4">
    <source>
        <dbReference type="ARBA" id="ARBA00022989"/>
    </source>
</evidence>
<evidence type="ECO:0000259" key="8">
    <source>
        <dbReference type="Pfam" id="PF00324"/>
    </source>
</evidence>
<keyword evidence="4 7" id="KW-1133">Transmembrane helix</keyword>
<sequence>MAVRDIHDKTAEQSQVDSHSDYASGELTTPPGSSTKRGLKSRHAQLIALGGTVGTGLFVGSGRTLAKGGPGFTLIAYIIMSAFIFLMVTSITTTAAYLPVKGATPASAMRRYVSPSLGFAMAWFYWYAFGIFVAYDITAASLIIEFWNPPISPAVWITVMIVVVVGLNLLPVSVYGESEFYFASIKVITIVGLLILSIVLFFWGGPGNPLLGFYYWKDPGAFNTYILEGTSGYVVSFWSTLISALLPVSTWPFNLLQCVRMLSGEMKSPRRNIPRAAKSFIVRILVLYLGSIIAIGIICPSNEPGLVSGESGAGSSPFVLGIRKAGIKALDSVINAAILTSAWSASNAYVFQSSRSLYSMSLSGDAPKFLSKCNKHGVPWVAVLCTSLFSLLAYLNVNTTSGQVFNWLVNLVNTAAFISWIGCAIASIRFQQAFKLQNRNPKDLTYTSKFQPWASYFCIVVFTLLCLINGFEVFLPNTWSVSSFLSGYIGIPIFFVLYFGHRLTAGRSDPWAMPLETLDLQTGLEELKADEEEVAPKVPLIPTARAAIMKVVGRK</sequence>
<feature type="transmembrane region" description="Helical" evidence="7">
    <location>
        <begin position="187"/>
        <end position="205"/>
    </location>
</feature>
<feature type="transmembrane region" description="Helical" evidence="7">
    <location>
        <begin position="377"/>
        <end position="395"/>
    </location>
</feature>
<dbReference type="AlphaFoldDB" id="A0A420Y063"/>
<comment type="caution">
    <text evidence="9">The sequence shown here is derived from an EMBL/GenBank/DDBJ whole genome shotgun (WGS) entry which is preliminary data.</text>
</comment>
<dbReference type="InterPro" id="IPR050524">
    <property type="entry name" value="APC_YAT"/>
</dbReference>
<dbReference type="PANTHER" id="PTHR43341:SF36">
    <property type="entry name" value="PROLINE-SPECIFIC PERMEASE"/>
    <property type="match status" value="1"/>
</dbReference>
<gene>
    <name evidence="9" type="ORF">DL546_001232</name>
</gene>
<dbReference type="GO" id="GO:0015171">
    <property type="term" value="F:amino acid transmembrane transporter activity"/>
    <property type="evidence" value="ECO:0007669"/>
    <property type="project" value="TreeGrafter"/>
</dbReference>
<feature type="transmembrane region" description="Helical" evidence="7">
    <location>
        <begin position="237"/>
        <end position="259"/>
    </location>
</feature>
<dbReference type="EMBL" id="QVQW01000081">
    <property type="protein sequence ID" value="RKU41139.1"/>
    <property type="molecule type" value="Genomic_DNA"/>
</dbReference>
<feature type="transmembrane region" description="Helical" evidence="7">
    <location>
        <begin position="280"/>
        <end position="298"/>
    </location>
</feature>
<organism evidence="9 10">
    <name type="scientific">Coniochaeta pulveracea</name>
    <dbReference type="NCBI Taxonomy" id="177199"/>
    <lineage>
        <taxon>Eukaryota</taxon>
        <taxon>Fungi</taxon>
        <taxon>Dikarya</taxon>
        <taxon>Ascomycota</taxon>
        <taxon>Pezizomycotina</taxon>
        <taxon>Sordariomycetes</taxon>
        <taxon>Sordariomycetidae</taxon>
        <taxon>Coniochaetales</taxon>
        <taxon>Coniochaetaceae</taxon>
        <taxon>Coniochaeta</taxon>
    </lineage>
</organism>
<feature type="transmembrane region" description="Helical" evidence="7">
    <location>
        <begin position="477"/>
        <end position="499"/>
    </location>
</feature>
<feature type="domain" description="Amino acid permease/ SLC12A" evidence="8">
    <location>
        <begin position="43"/>
        <end position="507"/>
    </location>
</feature>
<evidence type="ECO:0000256" key="6">
    <source>
        <dbReference type="SAM" id="MobiDB-lite"/>
    </source>
</evidence>
<reference evidence="9 10" key="1">
    <citation type="submission" date="2018-08" db="EMBL/GenBank/DDBJ databases">
        <title>Draft genome of the lignicolous fungus Coniochaeta pulveracea.</title>
        <authorList>
            <person name="Borstlap C.J."/>
            <person name="De Witt R.N."/>
            <person name="Botha A."/>
            <person name="Volschenk H."/>
        </authorList>
    </citation>
    <scope>NUCLEOTIDE SEQUENCE [LARGE SCALE GENOMIC DNA]</scope>
    <source>
        <strain evidence="9 10">CAB683</strain>
    </source>
</reference>
<keyword evidence="10" id="KW-1185">Reference proteome</keyword>
<keyword evidence="5 7" id="KW-0472">Membrane</keyword>
<evidence type="ECO:0000313" key="9">
    <source>
        <dbReference type="EMBL" id="RKU41139.1"/>
    </source>
</evidence>
<feature type="region of interest" description="Disordered" evidence="6">
    <location>
        <begin position="1"/>
        <end position="38"/>
    </location>
</feature>
<feature type="transmembrane region" description="Helical" evidence="7">
    <location>
        <begin position="450"/>
        <end position="471"/>
    </location>
</feature>
<dbReference type="Pfam" id="PF00324">
    <property type="entry name" value="AA_permease"/>
    <property type="match status" value="1"/>
</dbReference>
<dbReference type="PANTHER" id="PTHR43341">
    <property type="entry name" value="AMINO ACID PERMEASE"/>
    <property type="match status" value="1"/>
</dbReference>
<evidence type="ECO:0000256" key="7">
    <source>
        <dbReference type="SAM" id="Phobius"/>
    </source>
</evidence>
<feature type="transmembrane region" description="Helical" evidence="7">
    <location>
        <begin position="72"/>
        <end position="100"/>
    </location>
</feature>
<comment type="subcellular location">
    <subcellularLocation>
        <location evidence="1">Membrane</location>
        <topology evidence="1">Multi-pass membrane protein</topology>
    </subcellularLocation>
</comment>
<proteinExistence type="predicted"/>
<dbReference type="Proteomes" id="UP000275385">
    <property type="component" value="Unassembled WGS sequence"/>
</dbReference>
<keyword evidence="2" id="KW-0813">Transport</keyword>
<feature type="transmembrane region" description="Helical" evidence="7">
    <location>
        <begin position="407"/>
        <end position="430"/>
    </location>
</feature>
<dbReference type="PIRSF" id="PIRSF006060">
    <property type="entry name" value="AA_transporter"/>
    <property type="match status" value="1"/>
</dbReference>
<dbReference type="InterPro" id="IPR004841">
    <property type="entry name" value="AA-permease/SLC12A_dom"/>
</dbReference>